<protein>
    <submittedName>
        <fullName evidence="9">Putative outer membrane starch-binding protein</fullName>
    </submittedName>
</protein>
<dbReference type="GO" id="GO:0009279">
    <property type="term" value="C:cell outer membrane"/>
    <property type="evidence" value="ECO:0007669"/>
    <property type="project" value="UniProtKB-SubCell"/>
</dbReference>
<dbReference type="Pfam" id="PF14322">
    <property type="entry name" value="SusD-like_3"/>
    <property type="match status" value="1"/>
</dbReference>
<evidence type="ECO:0000259" key="7">
    <source>
        <dbReference type="Pfam" id="PF14322"/>
    </source>
</evidence>
<reference evidence="9 10" key="1">
    <citation type="submission" date="2018-03" db="EMBL/GenBank/DDBJ databases">
        <title>Genomic Encyclopedia of Archaeal and Bacterial Type Strains, Phase II (KMG-II): from individual species to whole genera.</title>
        <authorList>
            <person name="Goeker M."/>
        </authorList>
    </citation>
    <scope>NUCLEOTIDE SEQUENCE [LARGE SCALE GENOMIC DNA]</scope>
    <source>
        <strain evidence="9 10">DSM 27267</strain>
    </source>
</reference>
<accession>A0A2P8CCQ7</accession>
<keyword evidence="5" id="KW-0998">Cell outer membrane</keyword>
<evidence type="ECO:0000256" key="1">
    <source>
        <dbReference type="ARBA" id="ARBA00004442"/>
    </source>
</evidence>
<keyword evidence="4" id="KW-0472">Membrane</keyword>
<comment type="similarity">
    <text evidence="2">Belongs to the SusD family.</text>
</comment>
<dbReference type="PROSITE" id="PS51257">
    <property type="entry name" value="PROKAR_LIPOPROTEIN"/>
    <property type="match status" value="1"/>
</dbReference>
<dbReference type="Pfam" id="PF07980">
    <property type="entry name" value="SusD_RagB"/>
    <property type="match status" value="1"/>
</dbReference>
<dbReference type="InterPro" id="IPR033985">
    <property type="entry name" value="SusD-like_N"/>
</dbReference>
<evidence type="ECO:0000313" key="9">
    <source>
        <dbReference type="EMBL" id="PSK82754.1"/>
    </source>
</evidence>
<evidence type="ECO:0000313" key="8">
    <source>
        <dbReference type="EMBL" id="GET21426.1"/>
    </source>
</evidence>
<keyword evidence="11" id="KW-1185">Reference proteome</keyword>
<keyword evidence="3" id="KW-0732">Signal</keyword>
<name>A0A2P8CCQ7_9BACT</name>
<dbReference type="InterPro" id="IPR011990">
    <property type="entry name" value="TPR-like_helical_dom_sf"/>
</dbReference>
<evidence type="ECO:0000313" key="11">
    <source>
        <dbReference type="Proteomes" id="UP000396862"/>
    </source>
</evidence>
<feature type="domain" description="RagB/SusD" evidence="6">
    <location>
        <begin position="343"/>
        <end position="648"/>
    </location>
</feature>
<proteinExistence type="inferred from homology"/>
<evidence type="ECO:0000256" key="5">
    <source>
        <dbReference type="ARBA" id="ARBA00023237"/>
    </source>
</evidence>
<comment type="subcellular location">
    <subcellularLocation>
        <location evidence="1">Cell outer membrane</location>
    </subcellularLocation>
</comment>
<evidence type="ECO:0000259" key="6">
    <source>
        <dbReference type="Pfam" id="PF07980"/>
    </source>
</evidence>
<dbReference type="InterPro" id="IPR012944">
    <property type="entry name" value="SusD_RagB_dom"/>
</dbReference>
<evidence type="ECO:0000313" key="10">
    <source>
        <dbReference type="Proteomes" id="UP000240621"/>
    </source>
</evidence>
<evidence type="ECO:0000256" key="2">
    <source>
        <dbReference type="ARBA" id="ARBA00006275"/>
    </source>
</evidence>
<dbReference type="Gene3D" id="1.25.40.390">
    <property type="match status" value="1"/>
</dbReference>
<reference evidence="8 11" key="2">
    <citation type="submission" date="2019-10" db="EMBL/GenBank/DDBJ databases">
        <title>Prolixibacter strains distinguished by the presence of nitrate reductase genes were adept at nitrate-dependent anaerobic corrosion of metallic iron and carbon steel.</title>
        <authorList>
            <person name="Iino T."/>
            <person name="Shono N."/>
            <person name="Ito K."/>
            <person name="Nakamura R."/>
            <person name="Sueoka K."/>
            <person name="Harayama S."/>
            <person name="Ohkuma M."/>
        </authorList>
    </citation>
    <scope>NUCLEOTIDE SEQUENCE [LARGE SCALE GENOMIC DNA]</scope>
    <source>
        <strain evidence="8 11">MIC1-1</strain>
    </source>
</reference>
<sequence length="648" mass="74090">MMKAMKKIYKTLIGGSLLSLLILALFSCENYLDKAPESIVSEDMAFSNFTNFQGYIEEIYNCIPDKEKKYWTTSWNWGDDELFNLEGNFHMTHQVDIGNFWAWQGSASTWLDDDNPDPTSTDKFRHGLWAHAWYCIRKANMGIANLDKLTTATQEEKDLIAGQLYFFRAWWHFEMMQYFGGLPYIDQVLPSGEKLTLPRLTYQECADKAAADFAKAAELLPIDWDKTNVGKRTLGKNQLRINKIMALGYLGKNYLWAGSPLMKNGAQTGGANTYNYDEEYCRKAAEAFGQLLNLVESGQTQYSLAEFKYKDIYNHVRAAGATSCYSDIFYTMGQNWLMPGSTEAIFRGPSTDYNGSNWNTTKTFGPKVKGLVEHDNIIHHPTANYVNLYGMENGLPLDDPDSGFDPTHPFKNRDPRFYHDIVFDGFKYVNAAMPADMEYLRYAGLATGGTMRNPADGSRTGYFIQKLVPHQANKYDGAYNWSGNLHTYLPYMRLGDIYTMYAEACAAFGGASGQATDFSKTAEEAINTLRDRVGAGHVNAKYTSDPHKFMDEVRRERAVELSFEGFRFCDLQRWLLLTEYPYNVKTAQEFDRVEDVQFFENNDPRDAEVANFREVPILTRQFGTKNYWFPLKISDTSLYPEFPQNPGW</sequence>
<dbReference type="Proteomes" id="UP000396862">
    <property type="component" value="Unassembled WGS sequence"/>
</dbReference>
<feature type="domain" description="SusD-like N-terminal" evidence="7">
    <location>
        <begin position="31"/>
        <end position="227"/>
    </location>
</feature>
<dbReference type="EMBL" id="BLAU01000001">
    <property type="protein sequence ID" value="GET21426.1"/>
    <property type="molecule type" value="Genomic_DNA"/>
</dbReference>
<dbReference type="Proteomes" id="UP000240621">
    <property type="component" value="Unassembled WGS sequence"/>
</dbReference>
<gene>
    <name evidence="9" type="ORF">CLV93_105146</name>
    <name evidence="8" type="ORF">JCM18694_16720</name>
</gene>
<evidence type="ECO:0000256" key="4">
    <source>
        <dbReference type="ARBA" id="ARBA00023136"/>
    </source>
</evidence>
<dbReference type="SUPFAM" id="SSF48452">
    <property type="entry name" value="TPR-like"/>
    <property type="match status" value="1"/>
</dbReference>
<evidence type="ECO:0000256" key="3">
    <source>
        <dbReference type="ARBA" id="ARBA00022729"/>
    </source>
</evidence>
<dbReference type="EMBL" id="PYGC01000005">
    <property type="protein sequence ID" value="PSK82754.1"/>
    <property type="molecule type" value="Genomic_DNA"/>
</dbReference>
<comment type="caution">
    <text evidence="9">The sequence shown here is derived from an EMBL/GenBank/DDBJ whole genome shotgun (WGS) entry which is preliminary data.</text>
</comment>
<dbReference type="AlphaFoldDB" id="A0A2P8CCQ7"/>
<organism evidence="9 10">
    <name type="scientific">Prolixibacter denitrificans</name>
    <dbReference type="NCBI Taxonomy" id="1541063"/>
    <lineage>
        <taxon>Bacteria</taxon>
        <taxon>Pseudomonadati</taxon>
        <taxon>Bacteroidota</taxon>
        <taxon>Bacteroidia</taxon>
        <taxon>Marinilabiliales</taxon>
        <taxon>Prolixibacteraceae</taxon>
        <taxon>Prolixibacter</taxon>
    </lineage>
</organism>